<dbReference type="Pfam" id="PF13841">
    <property type="entry name" value="Defensin_beta_2"/>
    <property type="match status" value="1"/>
</dbReference>
<organism evidence="11 12">
    <name type="scientific">Microcebus murinus</name>
    <name type="common">Gray mouse lemur</name>
    <name type="synonym">Lemur murinus</name>
    <dbReference type="NCBI Taxonomy" id="30608"/>
    <lineage>
        <taxon>Eukaryota</taxon>
        <taxon>Metazoa</taxon>
        <taxon>Chordata</taxon>
        <taxon>Craniata</taxon>
        <taxon>Vertebrata</taxon>
        <taxon>Euteleostomi</taxon>
        <taxon>Mammalia</taxon>
        <taxon>Eutheria</taxon>
        <taxon>Euarchontoglires</taxon>
        <taxon>Primates</taxon>
        <taxon>Strepsirrhini</taxon>
        <taxon>Lemuriformes</taxon>
        <taxon>Cheirogaleidae</taxon>
        <taxon>Microcebus</taxon>
    </lineage>
</organism>
<dbReference type="GeneID" id="109729666"/>
<proteinExistence type="inferred from homology"/>
<evidence type="ECO:0000256" key="3">
    <source>
        <dbReference type="ARBA" id="ARBA00022525"/>
    </source>
</evidence>
<dbReference type="OrthoDB" id="9534975at2759"/>
<dbReference type="GO" id="GO:0005576">
    <property type="term" value="C:extracellular region"/>
    <property type="evidence" value="ECO:0007669"/>
    <property type="project" value="UniProtKB-SubCell"/>
</dbReference>
<feature type="domain" description="Beta-defensin" evidence="10">
    <location>
        <begin position="22"/>
        <end position="51"/>
    </location>
</feature>
<dbReference type="GeneTree" id="ENSGT00730000111628"/>
<keyword evidence="5 9" id="KW-0732">Signal</keyword>
<dbReference type="PANTHER" id="PTHR15001:SF8">
    <property type="entry name" value="BETA-DEFENSIN 121"/>
    <property type="match status" value="1"/>
</dbReference>
<protein>
    <recommendedName>
        <fullName evidence="9">Beta-defensin</fullName>
    </recommendedName>
</protein>
<keyword evidence="6 9" id="KW-0211">Defensin</keyword>
<dbReference type="GO" id="GO:0045087">
    <property type="term" value="P:innate immune response"/>
    <property type="evidence" value="ECO:0007669"/>
    <property type="project" value="InterPro"/>
</dbReference>
<keyword evidence="3 9" id="KW-0964">Secreted</keyword>
<dbReference type="Proteomes" id="UP000694394">
    <property type="component" value="Chromosome 18"/>
</dbReference>
<evidence type="ECO:0000256" key="8">
    <source>
        <dbReference type="ARBA" id="ARBA00023157"/>
    </source>
</evidence>
<feature type="signal peptide" evidence="9">
    <location>
        <begin position="1"/>
        <end position="19"/>
    </location>
</feature>
<evidence type="ECO:0000259" key="10">
    <source>
        <dbReference type="Pfam" id="PF13841"/>
    </source>
</evidence>
<evidence type="ECO:0000256" key="9">
    <source>
        <dbReference type="RuleBase" id="RU231113"/>
    </source>
</evidence>
<sequence>MKLLLLVLIVTLLPVQVTPVKKCWSKLGRCRTTCKQSEVFYILCQTEFKCCVESKNVPVKPELPNTDGSLTSSSAV</sequence>
<evidence type="ECO:0000256" key="5">
    <source>
        <dbReference type="ARBA" id="ARBA00022729"/>
    </source>
</evidence>
<dbReference type="GO" id="GO:0042742">
    <property type="term" value="P:defense response to bacterium"/>
    <property type="evidence" value="ECO:0007669"/>
    <property type="project" value="UniProtKB-UniRule"/>
</dbReference>
<dbReference type="Gene3D" id="3.10.360.10">
    <property type="entry name" value="Antimicrobial Peptide, Beta-defensin 2, Chain A"/>
    <property type="match status" value="1"/>
</dbReference>
<dbReference type="EMBL" id="ABDC03021647">
    <property type="status" value="NOT_ANNOTATED_CDS"/>
    <property type="molecule type" value="Genomic_DNA"/>
</dbReference>
<evidence type="ECO:0000256" key="1">
    <source>
        <dbReference type="ARBA" id="ARBA00004613"/>
    </source>
</evidence>
<reference evidence="11" key="1">
    <citation type="submission" date="2016-12" db="EMBL/GenBank/DDBJ databases">
        <title>Mouse lemur reference genome and diversity panel.</title>
        <authorList>
            <person name="Harris R."/>
            <person name="Larsen P."/>
            <person name="Liu Y."/>
            <person name="Hughes D.S."/>
            <person name="Murali S."/>
            <person name="Raveendran M."/>
            <person name="Korchina V."/>
            <person name="Wang M."/>
            <person name="Jhangiani S."/>
            <person name="Bandaranaike D."/>
            <person name="Bellair M."/>
            <person name="Blankenburg K."/>
            <person name="Chao H."/>
            <person name="Dahdouli M."/>
            <person name="Dinh H."/>
            <person name="Doddapaneni H."/>
            <person name="English A."/>
            <person name="Firestine M."/>
            <person name="Gnanaolivu R."/>
            <person name="Gross S."/>
            <person name="Hernandez B."/>
            <person name="Javaid M."/>
            <person name="Jayaseelan J."/>
            <person name="Jones J."/>
            <person name="Khan Z."/>
            <person name="Kovar C."/>
            <person name="Kurapati P."/>
            <person name="Le B."/>
            <person name="Lee S."/>
            <person name="Li M."/>
            <person name="Mathew T."/>
            <person name="Narasimhan A."/>
            <person name="Ngo D."/>
            <person name="Nguyen L."/>
            <person name="Okwuonu G."/>
            <person name="Ongeri F."/>
            <person name="Osuji N."/>
            <person name="Pu L.-L."/>
            <person name="Puazo M."/>
            <person name="Quiroz J."/>
            <person name="Raj R."/>
            <person name="Rajbhandari K."/>
            <person name="Reid J.G."/>
            <person name="Santibanez J."/>
            <person name="Sexton D."/>
            <person name="Skinner E."/>
            <person name="Vee V."/>
            <person name="Weissenberger G."/>
            <person name="Wu Y."/>
            <person name="Xin Y."/>
            <person name="Han Y."/>
            <person name="Campbell C."/>
            <person name="Brown A."/>
            <person name="Sullivan B."/>
            <person name="Shelton J."/>
            <person name="Brown S."/>
            <person name="Dudchenko O."/>
            <person name="Machol I."/>
            <person name="Durand N."/>
            <person name="Shamim M."/>
            <person name="Lieberman A."/>
            <person name="Muzny D.M."/>
            <person name="Richards S."/>
            <person name="Yoder A."/>
            <person name="Worley K.C."/>
            <person name="Rogers J."/>
            <person name="Gibbs R.A."/>
        </authorList>
    </citation>
    <scope>NUCLEOTIDE SEQUENCE [LARGE SCALE GENOMIC DNA]</scope>
</reference>
<dbReference type="OMA" id="TPAMKCW"/>
<reference evidence="11" key="3">
    <citation type="submission" date="2025-09" db="UniProtKB">
        <authorList>
            <consortium name="Ensembl"/>
        </authorList>
    </citation>
    <scope>IDENTIFICATION</scope>
</reference>
<keyword evidence="7 9" id="KW-0044">Antibiotic</keyword>
<evidence type="ECO:0000313" key="11">
    <source>
        <dbReference type="Ensembl" id="ENSMICP00000013343.1"/>
    </source>
</evidence>
<evidence type="ECO:0000313" key="12">
    <source>
        <dbReference type="Proteomes" id="UP000694394"/>
    </source>
</evidence>
<dbReference type="Ensembl" id="ENSMICT00000014637.3">
    <property type="protein sequence ID" value="ENSMICP00000013343.1"/>
    <property type="gene ID" value="ENSMICG00000014655.3"/>
</dbReference>
<dbReference type="AlphaFoldDB" id="A0A8C5V2J1"/>
<evidence type="ECO:0000256" key="4">
    <source>
        <dbReference type="ARBA" id="ARBA00022529"/>
    </source>
</evidence>
<dbReference type="CTD" id="245934"/>
<dbReference type="InterPro" id="IPR050544">
    <property type="entry name" value="Beta-defensin"/>
</dbReference>
<keyword evidence="8" id="KW-1015">Disulfide bond</keyword>
<evidence type="ECO:0000256" key="6">
    <source>
        <dbReference type="ARBA" id="ARBA00022940"/>
    </source>
</evidence>
<feature type="chain" id="PRO_5044039452" description="Beta-defensin" evidence="9">
    <location>
        <begin position="20"/>
        <end position="76"/>
    </location>
</feature>
<dbReference type="PANTHER" id="PTHR15001">
    <property type="entry name" value="BETA-DEFENSIN 123-RELATED"/>
    <property type="match status" value="1"/>
</dbReference>
<keyword evidence="12" id="KW-1185">Reference proteome</keyword>
<evidence type="ECO:0000256" key="2">
    <source>
        <dbReference type="ARBA" id="ARBA00007371"/>
    </source>
</evidence>
<accession>A0A8C5V2J1</accession>
<comment type="subcellular location">
    <subcellularLocation>
        <location evidence="1 9">Secreted</location>
    </subcellularLocation>
</comment>
<reference evidence="11" key="2">
    <citation type="submission" date="2025-08" db="UniProtKB">
        <authorList>
            <consortium name="Ensembl"/>
        </authorList>
    </citation>
    <scope>IDENTIFICATION</scope>
</reference>
<keyword evidence="4 9" id="KW-0929">Antimicrobial</keyword>
<comment type="function">
    <text evidence="9">Has antibacterial activity.</text>
</comment>
<evidence type="ECO:0000256" key="7">
    <source>
        <dbReference type="ARBA" id="ARBA00023022"/>
    </source>
</evidence>
<dbReference type="RefSeq" id="XP_020137385.1">
    <property type="nucleotide sequence ID" value="XM_020281796.1"/>
</dbReference>
<comment type="similarity">
    <text evidence="2 9">Belongs to the beta-defensin family.</text>
</comment>
<name>A0A8C5V2J1_MICMU</name>
<dbReference type="InterPro" id="IPR025933">
    <property type="entry name" value="Beta_defensin_dom"/>
</dbReference>
<dbReference type="KEGG" id="mmur:109729666"/>
<gene>
    <name evidence="11" type="primary">DEFB121</name>
</gene>